<dbReference type="Proteomes" id="UP000540989">
    <property type="component" value="Unassembled WGS sequence"/>
</dbReference>
<feature type="domain" description="PIN" evidence="1">
    <location>
        <begin position="45"/>
        <end position="170"/>
    </location>
</feature>
<dbReference type="Pfam" id="PF01850">
    <property type="entry name" value="PIN"/>
    <property type="match status" value="1"/>
</dbReference>
<dbReference type="InterPro" id="IPR029060">
    <property type="entry name" value="PIN-like_dom_sf"/>
</dbReference>
<accession>A0A7W8E7E2</accession>
<gene>
    <name evidence="2" type="ORF">HDF16_006373</name>
</gene>
<proteinExistence type="predicted"/>
<dbReference type="InterPro" id="IPR002716">
    <property type="entry name" value="PIN_dom"/>
</dbReference>
<evidence type="ECO:0000313" key="3">
    <source>
        <dbReference type="Proteomes" id="UP000540989"/>
    </source>
</evidence>
<dbReference type="RefSeq" id="WP_184224610.1">
    <property type="nucleotide sequence ID" value="NZ_JACHIP010000065.1"/>
</dbReference>
<evidence type="ECO:0000313" key="2">
    <source>
        <dbReference type="EMBL" id="MBB5061637.1"/>
    </source>
</evidence>
<reference evidence="2 3" key="1">
    <citation type="submission" date="2020-08" db="EMBL/GenBank/DDBJ databases">
        <title>Genomic Encyclopedia of Type Strains, Phase IV (KMG-V): Genome sequencing to study the core and pangenomes of soil and plant-associated prokaryotes.</title>
        <authorList>
            <person name="Whitman W."/>
        </authorList>
    </citation>
    <scope>NUCLEOTIDE SEQUENCE [LARGE SCALE GENOMIC DNA]</scope>
    <source>
        <strain evidence="2 3">M8UP14</strain>
    </source>
</reference>
<keyword evidence="3" id="KW-1185">Reference proteome</keyword>
<name>A0A7W8E7E2_9BACT</name>
<dbReference type="AlphaFoldDB" id="A0A7W8E7E2"/>
<dbReference type="EMBL" id="JACHIP010000065">
    <property type="protein sequence ID" value="MBB5061637.1"/>
    <property type="molecule type" value="Genomic_DNA"/>
</dbReference>
<protein>
    <submittedName>
        <fullName evidence="2">Putative nucleic acid-binding protein</fullName>
    </submittedName>
</protein>
<dbReference type="Gene3D" id="3.40.50.1010">
    <property type="entry name" value="5'-nuclease"/>
    <property type="match status" value="1"/>
</dbReference>
<organism evidence="2 3">
    <name type="scientific">Granulicella aggregans</name>
    <dbReference type="NCBI Taxonomy" id="474949"/>
    <lineage>
        <taxon>Bacteria</taxon>
        <taxon>Pseudomonadati</taxon>
        <taxon>Acidobacteriota</taxon>
        <taxon>Terriglobia</taxon>
        <taxon>Terriglobales</taxon>
        <taxon>Acidobacteriaceae</taxon>
        <taxon>Granulicella</taxon>
    </lineage>
</organism>
<dbReference type="SUPFAM" id="SSF88723">
    <property type="entry name" value="PIN domain-like"/>
    <property type="match status" value="1"/>
</dbReference>
<comment type="caution">
    <text evidence="2">The sequence shown here is derived from an EMBL/GenBank/DDBJ whole genome shotgun (WGS) entry which is preliminary data.</text>
</comment>
<evidence type="ECO:0000259" key="1">
    <source>
        <dbReference type="Pfam" id="PF01850"/>
    </source>
</evidence>
<sequence>MSSRSALEQSLRRLKPEKHLKALTYRNRTKLPFLVDLKPPFPKLLLDTTVYIDTLQGKIPDGVTIALRAGSLWHSSVTEAELAALSGLLNPTRSDTENVVARIGETIGQRPAHRTLTPDREIWREAGILAGLLARLQSYGSGELRKALNDALIFLTASKHGCTVITRNIRDFDLLNQLYPSGYVIFYDTQW</sequence>